<gene>
    <name evidence="5" type="ORF">OKIT_1617</name>
</gene>
<dbReference type="PANTHER" id="PTHR30404">
    <property type="entry name" value="N-ACETYLMURAMOYL-L-ALANINE AMIDASE"/>
    <property type="match status" value="1"/>
</dbReference>
<evidence type="ECO:0000256" key="2">
    <source>
        <dbReference type="ARBA" id="ARBA00023316"/>
    </source>
</evidence>
<dbReference type="STRING" id="336988.NT96_01735"/>
<dbReference type="PATRIC" id="fig|1045004.4.peg.1588"/>
<dbReference type="InterPro" id="IPR002508">
    <property type="entry name" value="MurNAc-LAA_cat"/>
</dbReference>
<keyword evidence="1" id="KW-0378">Hydrolase</keyword>
<evidence type="ECO:0000256" key="1">
    <source>
        <dbReference type="ARBA" id="ARBA00022801"/>
    </source>
</evidence>
<accession>G9WG86</accession>
<comment type="caution">
    <text evidence="5">The sequence shown here is derived from an EMBL/GenBank/DDBJ whole genome shotgun (WGS) entry which is preliminary data.</text>
</comment>
<keyword evidence="3" id="KW-0812">Transmembrane</keyword>
<evidence type="ECO:0000313" key="5">
    <source>
        <dbReference type="EMBL" id="EHN59694.1"/>
    </source>
</evidence>
<feature type="domain" description="MurNAc-LAA" evidence="4">
    <location>
        <begin position="180"/>
        <end position="288"/>
    </location>
</feature>
<dbReference type="InterPro" id="IPR003646">
    <property type="entry name" value="SH3-like_bac-type"/>
</dbReference>
<dbReference type="EMBL" id="AFVZ01000001">
    <property type="protein sequence ID" value="EHN59694.1"/>
    <property type="molecule type" value="Genomic_DNA"/>
</dbReference>
<keyword evidence="2" id="KW-0961">Cell wall biogenesis/degradation</keyword>
<dbReference type="HOGENOM" id="CLU_014322_1_1_9"/>
<dbReference type="eggNOG" id="COG3103">
    <property type="taxonomic scope" value="Bacteria"/>
</dbReference>
<dbReference type="Pfam" id="PF08239">
    <property type="entry name" value="SH3_3"/>
    <property type="match status" value="1"/>
</dbReference>
<dbReference type="SUPFAM" id="SSF53187">
    <property type="entry name" value="Zn-dependent exopeptidases"/>
    <property type="match status" value="1"/>
</dbReference>
<dbReference type="Proteomes" id="UP000004959">
    <property type="component" value="Chromosome"/>
</dbReference>
<evidence type="ECO:0000256" key="3">
    <source>
        <dbReference type="SAM" id="Phobius"/>
    </source>
</evidence>
<dbReference type="PANTHER" id="PTHR30404:SF0">
    <property type="entry name" value="N-ACETYLMURAMOYL-L-ALANINE AMIDASE AMIC"/>
    <property type="match status" value="1"/>
</dbReference>
<dbReference type="SMART" id="SM00646">
    <property type="entry name" value="Ami_3"/>
    <property type="match status" value="1"/>
</dbReference>
<dbReference type="Gene3D" id="3.40.630.40">
    <property type="entry name" value="Zn-dependent exopeptidases"/>
    <property type="match status" value="1"/>
</dbReference>
<keyword evidence="6" id="KW-1185">Reference proteome</keyword>
<feature type="transmembrane region" description="Helical" evidence="3">
    <location>
        <begin position="21"/>
        <end position="40"/>
    </location>
</feature>
<protein>
    <submittedName>
        <fullName evidence="5">N-acetylmuramoyl-L-alanine amidase</fullName>
    </submittedName>
</protein>
<organism evidence="5 6">
    <name type="scientific">Oenococcus kitaharae DSM 17330</name>
    <dbReference type="NCBI Taxonomy" id="1045004"/>
    <lineage>
        <taxon>Bacteria</taxon>
        <taxon>Bacillati</taxon>
        <taxon>Bacillota</taxon>
        <taxon>Bacilli</taxon>
        <taxon>Lactobacillales</taxon>
        <taxon>Lactobacillaceae</taxon>
        <taxon>Oenococcus</taxon>
    </lineage>
</organism>
<dbReference type="GO" id="GO:0009253">
    <property type="term" value="P:peptidoglycan catabolic process"/>
    <property type="evidence" value="ECO:0007669"/>
    <property type="project" value="InterPro"/>
</dbReference>
<name>G9WG86_9LACO</name>
<evidence type="ECO:0000313" key="6">
    <source>
        <dbReference type="Proteomes" id="UP000004959"/>
    </source>
</evidence>
<dbReference type="GO" id="GO:0071555">
    <property type="term" value="P:cell wall organization"/>
    <property type="evidence" value="ECO:0007669"/>
    <property type="project" value="UniProtKB-KW"/>
</dbReference>
<dbReference type="eggNOG" id="COG0860">
    <property type="taxonomic scope" value="Bacteria"/>
</dbReference>
<dbReference type="Pfam" id="PF01520">
    <property type="entry name" value="Amidase_3"/>
    <property type="match status" value="1"/>
</dbReference>
<sequence>MNIWQQKKFINHLSVQKRRRRLIIIFVLLILLAAGSFYLLHRASQLTVQASSVNLCASPSPRSRIIRRIVRGKRVTVLKRNQQTDWYYVQSASSKGWVAAWLLKDQSYDAARSSRLAESTIVLDPGHGGTDSGTLAPDGAMEKSYTLPTALKTYRLLKTQHARVLMTRHSDKSVSLAARPAMSNRVKATLFISFHFNSAGQRNLAYGYEVFKYHHNADQLAAILDQGFHNLSLYDRGISYGNFQVLRDNRRPAVLIEMGFMDSDFDFSYIKSPAYQQQVATDIVTSLNRYIK</sequence>
<reference evidence="5 6" key="1">
    <citation type="journal article" date="2012" name="PLoS ONE">
        <title>Functional divergence in the genus oenococcus as predicted by genome sequencing of the newly-described species, Oenococcus kitaharae.</title>
        <authorList>
            <person name="Borneman A.R."/>
            <person name="McCarthy J.M."/>
            <person name="Chambers P.J."/>
            <person name="Bartowsky E.J."/>
        </authorList>
    </citation>
    <scope>NUCLEOTIDE SEQUENCE [LARGE SCALE GENOMIC DNA]</scope>
    <source>
        <strain evidence="6">DSM17330</strain>
    </source>
</reference>
<dbReference type="GO" id="GO:0030288">
    <property type="term" value="C:outer membrane-bounded periplasmic space"/>
    <property type="evidence" value="ECO:0007669"/>
    <property type="project" value="TreeGrafter"/>
</dbReference>
<evidence type="ECO:0000259" key="4">
    <source>
        <dbReference type="SMART" id="SM00646"/>
    </source>
</evidence>
<keyword evidence="3" id="KW-1133">Transmembrane helix</keyword>
<keyword evidence="3" id="KW-0472">Membrane</keyword>
<dbReference type="GO" id="GO:0008745">
    <property type="term" value="F:N-acetylmuramoyl-L-alanine amidase activity"/>
    <property type="evidence" value="ECO:0007669"/>
    <property type="project" value="InterPro"/>
</dbReference>
<dbReference type="CDD" id="cd02696">
    <property type="entry name" value="MurNAc-LAA"/>
    <property type="match status" value="1"/>
</dbReference>
<dbReference type="AlphaFoldDB" id="G9WG86"/>
<dbReference type="Gene3D" id="2.30.30.40">
    <property type="entry name" value="SH3 Domains"/>
    <property type="match status" value="1"/>
</dbReference>
<dbReference type="InterPro" id="IPR050695">
    <property type="entry name" value="N-acetylmuramoyl_amidase_3"/>
</dbReference>
<proteinExistence type="predicted"/>